<feature type="region of interest" description="Disordered" evidence="1">
    <location>
        <begin position="276"/>
        <end position="295"/>
    </location>
</feature>
<dbReference type="SUPFAM" id="SSF47090">
    <property type="entry name" value="PGBD-like"/>
    <property type="match status" value="1"/>
</dbReference>
<dbReference type="InterPro" id="IPR036365">
    <property type="entry name" value="PGBD-like_sf"/>
</dbReference>
<feature type="compositionally biased region" description="Low complexity" evidence="1">
    <location>
        <begin position="278"/>
        <end position="295"/>
    </location>
</feature>
<dbReference type="KEGG" id="pars:DRW48_03920"/>
<keyword evidence="2" id="KW-0732">Signal</keyword>
<organism evidence="4 5">
    <name type="scientific">Paracoccus suum</name>
    <dbReference type="NCBI Taxonomy" id="2259340"/>
    <lineage>
        <taxon>Bacteria</taxon>
        <taxon>Pseudomonadati</taxon>
        <taxon>Pseudomonadota</taxon>
        <taxon>Alphaproteobacteria</taxon>
        <taxon>Rhodobacterales</taxon>
        <taxon>Paracoccaceae</taxon>
        <taxon>Paracoccus</taxon>
    </lineage>
</organism>
<keyword evidence="5" id="KW-1185">Reference proteome</keyword>
<evidence type="ECO:0000313" key="4">
    <source>
        <dbReference type="EMBL" id="AXC48963.1"/>
    </source>
</evidence>
<evidence type="ECO:0000256" key="1">
    <source>
        <dbReference type="SAM" id="MobiDB-lite"/>
    </source>
</evidence>
<proteinExistence type="predicted"/>
<accession>A0A344PHV8</accession>
<dbReference type="InterPro" id="IPR002477">
    <property type="entry name" value="Peptidoglycan-bd-like"/>
</dbReference>
<protein>
    <submittedName>
        <fullName evidence="4">Peptidoglycan-binding protein</fullName>
    </submittedName>
</protein>
<dbReference type="InterPro" id="IPR036366">
    <property type="entry name" value="PGBDSf"/>
</dbReference>
<dbReference type="Proteomes" id="UP000252023">
    <property type="component" value="Chromosome"/>
</dbReference>
<feature type="chain" id="PRO_5016691444" evidence="2">
    <location>
        <begin position="22"/>
        <end position="374"/>
    </location>
</feature>
<reference evidence="5" key="1">
    <citation type="submission" date="2018-07" db="EMBL/GenBank/DDBJ databases">
        <title>Genome sequencing of Paracoccus sp. SC2-6.</title>
        <authorList>
            <person name="Heo J."/>
            <person name="Kim S.-J."/>
            <person name="Kwon S.-W."/>
        </authorList>
    </citation>
    <scope>NUCLEOTIDE SEQUENCE [LARGE SCALE GENOMIC DNA]</scope>
    <source>
        <strain evidence="5">SC2-6</strain>
    </source>
</reference>
<dbReference type="AlphaFoldDB" id="A0A344PHV8"/>
<name>A0A344PHV8_9RHOB</name>
<gene>
    <name evidence="4" type="ORF">DRW48_03920</name>
</gene>
<dbReference type="OrthoDB" id="8092964at2"/>
<dbReference type="EMBL" id="CP030918">
    <property type="protein sequence ID" value="AXC48963.1"/>
    <property type="molecule type" value="Genomic_DNA"/>
</dbReference>
<evidence type="ECO:0000313" key="5">
    <source>
        <dbReference type="Proteomes" id="UP000252023"/>
    </source>
</evidence>
<dbReference type="Pfam" id="PF01471">
    <property type="entry name" value="PG_binding_1"/>
    <property type="match status" value="1"/>
</dbReference>
<evidence type="ECO:0000256" key="2">
    <source>
        <dbReference type="SAM" id="SignalP"/>
    </source>
</evidence>
<feature type="signal peptide" evidence="2">
    <location>
        <begin position="1"/>
        <end position="21"/>
    </location>
</feature>
<dbReference type="RefSeq" id="WP_114075282.1">
    <property type="nucleotide sequence ID" value="NZ_CP030918.1"/>
</dbReference>
<evidence type="ECO:0000259" key="3">
    <source>
        <dbReference type="Pfam" id="PF01471"/>
    </source>
</evidence>
<sequence>MIRQIAGFALLAALCAAPAAAEDRAVVIAQPGPGAPLDISQIAARLKAAGMTTTTASDLKAAQLPGPLEVLQAPDPAAGARLVLLSGRFVNAGGDSWLMASDAGARGLAFADRDGISVGHLVTLMRDGSRRGVLLLAETPGGPAPGPRLQAGVGQMRGVAGVSVIAGPPDAIARAVEGLTGPRTNVAAVLLAEPTLRLVSGTAAASLEGSPSAAAAAPTATPTGAGGLTAPALPGEAEAWVRAAALRQVKAYEDFLTAFPNGRYAGVAAQRITQLGGTPPAQASTPATTTSAAPAQGSDSAHAAVAEIALNLSLGERSQLQRILTGLGFDTRGTDGAFGSGTREAIRRWQGGAGLPATGYLDAAQVARLRRSAR</sequence>
<dbReference type="Gene3D" id="1.10.101.10">
    <property type="entry name" value="PGBD-like superfamily/PGBD"/>
    <property type="match status" value="1"/>
</dbReference>
<feature type="domain" description="Peptidoglycan binding-like" evidence="3">
    <location>
        <begin position="316"/>
        <end position="369"/>
    </location>
</feature>